<dbReference type="GO" id="GO:0005737">
    <property type="term" value="C:cytoplasm"/>
    <property type="evidence" value="ECO:0007669"/>
    <property type="project" value="TreeGrafter"/>
</dbReference>
<sequence length="536" mass="56889">MEPNESTEGSPSRSLEVQPCAEELGTVSEPFLSSHGHASALASATTAADAAASAAAAAASARAAALFTETPAPYSRFTEPSSDNFLGAVYAGTPQIGRESLGFDPDYVSSTARHPYTTTDLSSSAAPVPGFSSDPLTGSSSSPVPGPGFRGYSCFPGSSSVPDRGLVPSSGTGPGSGSSPGFLTGPGPGTVPPSGPGTILPSGPGTIPPSGPGTIPPSGLATIPRSDTGRGHTSGQGFGPASGPDPASGAGPGSSPGPEPRPSTPQRFKNLRPDLFPNYASWNQYCHWDPQKQPSWESLQVSEPGARGLWKTREDGGKPKFLYETMPRGQCLLYNWEEERATNHLDQVPNWQDISESFFFRHGHQGLLTTQPPSPMPSSTTQKDSYQPPRNLSQPLQGKREAMVEMLLHHQICKEVQADLEPIKKPFKAESVTHHDYRMELVQGGPPAPTKPHDYRREQPESFWIQRAPQLPGVSNIRTLDTPFRKNCSFSTPVPLSLGQPLPYELENYPHQLGEMSSLACQREGQGHPGGRMGPV</sequence>
<feature type="compositionally biased region" description="Pro residues" evidence="1">
    <location>
        <begin position="206"/>
        <end position="215"/>
    </location>
</feature>
<dbReference type="Proteomes" id="UP000335636">
    <property type="component" value="Unassembled WGS sequence"/>
</dbReference>
<evidence type="ECO:0000256" key="1">
    <source>
        <dbReference type="SAM" id="MobiDB-lite"/>
    </source>
</evidence>
<organism evidence="2 3">
    <name type="scientific">Marmota monax</name>
    <name type="common">Woodchuck</name>
    <dbReference type="NCBI Taxonomy" id="9995"/>
    <lineage>
        <taxon>Eukaryota</taxon>
        <taxon>Metazoa</taxon>
        <taxon>Chordata</taxon>
        <taxon>Craniata</taxon>
        <taxon>Vertebrata</taxon>
        <taxon>Euteleostomi</taxon>
        <taxon>Mammalia</taxon>
        <taxon>Eutheria</taxon>
        <taxon>Euarchontoglires</taxon>
        <taxon>Glires</taxon>
        <taxon>Rodentia</taxon>
        <taxon>Sciuromorpha</taxon>
        <taxon>Sciuridae</taxon>
        <taxon>Xerinae</taxon>
        <taxon>Marmotini</taxon>
        <taxon>Marmota</taxon>
    </lineage>
</organism>
<feature type="compositionally biased region" description="Gly residues" evidence="1">
    <location>
        <begin position="172"/>
        <end position="188"/>
    </location>
</feature>
<feature type="region of interest" description="Disordered" evidence="1">
    <location>
        <begin position="99"/>
        <end position="273"/>
    </location>
</feature>
<feature type="compositionally biased region" description="Low complexity" evidence="1">
    <location>
        <begin position="196"/>
        <end position="205"/>
    </location>
</feature>
<evidence type="ECO:0000313" key="2">
    <source>
        <dbReference type="EMBL" id="VTJ52674.1"/>
    </source>
</evidence>
<reference evidence="2" key="1">
    <citation type="submission" date="2019-04" db="EMBL/GenBank/DDBJ databases">
        <authorList>
            <person name="Alioto T."/>
            <person name="Alioto T."/>
        </authorList>
    </citation>
    <scope>NUCLEOTIDE SEQUENCE [LARGE SCALE GENOMIC DNA]</scope>
</reference>
<feature type="region of interest" description="Disordered" evidence="1">
    <location>
        <begin position="365"/>
        <end position="394"/>
    </location>
</feature>
<dbReference type="Pfam" id="PF22584">
    <property type="entry name" value="CFAP143"/>
    <property type="match status" value="2"/>
</dbReference>
<feature type="compositionally biased region" description="Polar residues" evidence="1">
    <location>
        <begin position="383"/>
        <end position="394"/>
    </location>
</feature>
<accession>A0A5E4A6E7</accession>
<dbReference type="GO" id="GO:0008017">
    <property type="term" value="F:microtubule binding"/>
    <property type="evidence" value="ECO:0007669"/>
    <property type="project" value="InterPro"/>
</dbReference>
<dbReference type="GO" id="GO:0005634">
    <property type="term" value="C:nucleus"/>
    <property type="evidence" value="ECO:0007669"/>
    <property type="project" value="TreeGrafter"/>
</dbReference>
<dbReference type="InterPro" id="IPR026124">
    <property type="entry name" value="Sperm-assoc_Ag8"/>
</dbReference>
<feature type="compositionally biased region" description="Low complexity" evidence="1">
    <location>
        <begin position="132"/>
        <end position="143"/>
    </location>
</feature>
<comment type="caution">
    <text evidence="2">The sequence shown here is derived from an EMBL/GenBank/DDBJ whole genome shotgun (WGS) entry which is preliminary data.</text>
</comment>
<gene>
    <name evidence="2" type="ORF">MONAX_5E046212</name>
</gene>
<feature type="compositionally biased region" description="Polar residues" evidence="1">
    <location>
        <begin position="108"/>
        <end position="125"/>
    </location>
</feature>
<dbReference type="EMBL" id="CABDUW010000021">
    <property type="protein sequence ID" value="VTJ52674.1"/>
    <property type="molecule type" value="Genomic_DNA"/>
</dbReference>
<feature type="region of interest" description="Disordered" evidence="1">
    <location>
        <begin position="1"/>
        <end position="20"/>
    </location>
</feature>
<proteinExistence type="predicted"/>
<feature type="compositionally biased region" description="Polar residues" evidence="1">
    <location>
        <begin position="1"/>
        <end position="15"/>
    </location>
</feature>
<dbReference type="AlphaFoldDB" id="A0A5E4A6E7"/>
<dbReference type="PANTHER" id="PTHR15510:SF5">
    <property type="entry name" value="SPERM-ASSOCIATED ANTIGEN 8"/>
    <property type="match status" value="1"/>
</dbReference>
<protein>
    <recommendedName>
        <fullName evidence="4">Sperm-associated antigen 8</fullName>
    </recommendedName>
</protein>
<keyword evidence="3" id="KW-1185">Reference proteome</keyword>
<name>A0A5E4A6E7_MARMO</name>
<dbReference type="PANTHER" id="PTHR15510">
    <property type="entry name" value="SPERM-ASSOCIATED ANTIGEN 8"/>
    <property type="match status" value="1"/>
</dbReference>
<evidence type="ECO:0000313" key="3">
    <source>
        <dbReference type="Proteomes" id="UP000335636"/>
    </source>
</evidence>
<evidence type="ECO:0008006" key="4">
    <source>
        <dbReference type="Google" id="ProtNLM"/>
    </source>
</evidence>
<dbReference type="GO" id="GO:0045944">
    <property type="term" value="P:positive regulation of transcription by RNA polymerase II"/>
    <property type="evidence" value="ECO:0007669"/>
    <property type="project" value="TreeGrafter"/>
</dbReference>